<feature type="transmembrane region" description="Helical" evidence="4">
    <location>
        <begin position="12"/>
        <end position="31"/>
    </location>
</feature>
<dbReference type="SMART" id="SM00283">
    <property type="entry name" value="MA"/>
    <property type="match status" value="1"/>
</dbReference>
<keyword evidence="4" id="KW-1133">Transmembrane helix</keyword>
<evidence type="ECO:0000256" key="1">
    <source>
        <dbReference type="ARBA" id="ARBA00023224"/>
    </source>
</evidence>
<dbReference type="RefSeq" id="WP_188591463.1">
    <property type="nucleotide sequence ID" value="NZ_BMFU01000001.1"/>
</dbReference>
<sequence>MSRIDEIIWKRNKLITMMLWIVVVFGIALAFTDPKLFASNAIVIMYGIWLTYANAKKKHIHLIPWINVALITACGIFAGWGTVDSLIAIVISALLLVYPDKRIFLSGFSVLLANSILQLLIVPTATREQLIENITNVALFAVAGIILVVVSALNQKLFQESEKRWDEVENSRKRVEEMLERVKKSVAGLSGYTEQLKEKVDATGSITNEVTLGFSEVAKGVEFQATSIADISESLTLSDRHIQDVASYSRQMKELSASMASSTQMGSKQMDELNMQMRDLYTAIHTTADDMQKFNDQSESMTMMLNSISDIATQTNLLALNAAIEAARAGEHGRGFAVVSEEVRKLAESSGQSAHEITSILTGLRTQTQALTSRFEDIRQSLQQGRESVQTAGEVFQSINHGSQDVLGQATEIETSSATMKTSSTRIVNEVSEISSVTQQSSAATEEILASMEEQRNLTQNMVESFGGLERLIVDLSALVSDHQRASAAAVKEAKLPEKTSAAKVSKVSLESRSA</sequence>
<proteinExistence type="predicted"/>
<evidence type="ECO:0000256" key="4">
    <source>
        <dbReference type="SAM" id="Phobius"/>
    </source>
</evidence>
<evidence type="ECO:0000256" key="2">
    <source>
        <dbReference type="PROSITE-ProRule" id="PRU00284"/>
    </source>
</evidence>
<organism evidence="6 7">
    <name type="scientific">Paenibacillus silvae</name>
    <dbReference type="NCBI Taxonomy" id="1325358"/>
    <lineage>
        <taxon>Bacteria</taxon>
        <taxon>Bacillati</taxon>
        <taxon>Bacillota</taxon>
        <taxon>Bacilli</taxon>
        <taxon>Bacillales</taxon>
        <taxon>Paenibacillaceae</taxon>
        <taxon>Paenibacillus</taxon>
    </lineage>
</organism>
<feature type="transmembrane region" description="Helical" evidence="4">
    <location>
        <begin position="134"/>
        <end position="153"/>
    </location>
</feature>
<dbReference type="Pfam" id="PF00015">
    <property type="entry name" value="MCPsignal"/>
    <property type="match status" value="1"/>
</dbReference>
<name>A0ABQ1Z4P3_9BACL</name>
<keyword evidence="1 2" id="KW-0807">Transducer</keyword>
<gene>
    <name evidence="6" type="ORF">GCM10008014_09940</name>
</gene>
<keyword evidence="7" id="KW-1185">Reference proteome</keyword>
<dbReference type="PROSITE" id="PS50111">
    <property type="entry name" value="CHEMOTAXIS_TRANSDUC_2"/>
    <property type="match status" value="1"/>
</dbReference>
<evidence type="ECO:0000313" key="7">
    <source>
        <dbReference type="Proteomes" id="UP000652153"/>
    </source>
</evidence>
<dbReference type="InterPro" id="IPR004089">
    <property type="entry name" value="MCPsignal_dom"/>
</dbReference>
<feature type="region of interest" description="Disordered" evidence="3">
    <location>
        <begin position="489"/>
        <end position="515"/>
    </location>
</feature>
<feature type="domain" description="Methyl-accepting transducer" evidence="5">
    <location>
        <begin position="199"/>
        <end position="456"/>
    </location>
</feature>
<dbReference type="Gene3D" id="1.10.287.950">
    <property type="entry name" value="Methyl-accepting chemotaxis protein"/>
    <property type="match status" value="1"/>
</dbReference>
<feature type="transmembrane region" description="Helical" evidence="4">
    <location>
        <begin position="67"/>
        <end position="97"/>
    </location>
</feature>
<dbReference type="Proteomes" id="UP000652153">
    <property type="component" value="Unassembled WGS sequence"/>
</dbReference>
<reference evidence="7" key="1">
    <citation type="journal article" date="2019" name="Int. J. Syst. Evol. Microbiol.">
        <title>The Global Catalogue of Microorganisms (GCM) 10K type strain sequencing project: providing services to taxonomists for standard genome sequencing and annotation.</title>
        <authorList>
            <consortium name="The Broad Institute Genomics Platform"/>
            <consortium name="The Broad Institute Genome Sequencing Center for Infectious Disease"/>
            <person name="Wu L."/>
            <person name="Ma J."/>
        </authorList>
    </citation>
    <scope>NUCLEOTIDE SEQUENCE [LARGE SCALE GENOMIC DNA]</scope>
    <source>
        <strain evidence="7">CGMCC 1.12770</strain>
    </source>
</reference>
<keyword evidence="4" id="KW-0812">Transmembrane</keyword>
<feature type="transmembrane region" description="Helical" evidence="4">
    <location>
        <begin position="37"/>
        <end position="55"/>
    </location>
</feature>
<protein>
    <submittedName>
        <fullName evidence="6">Methyl-accepting chemotaxis protein</fullName>
    </submittedName>
</protein>
<comment type="caution">
    <text evidence="6">The sequence shown here is derived from an EMBL/GenBank/DDBJ whole genome shotgun (WGS) entry which is preliminary data.</text>
</comment>
<evidence type="ECO:0000259" key="5">
    <source>
        <dbReference type="PROSITE" id="PS50111"/>
    </source>
</evidence>
<dbReference type="PANTHER" id="PTHR32089:SF112">
    <property type="entry name" value="LYSOZYME-LIKE PROTEIN-RELATED"/>
    <property type="match status" value="1"/>
</dbReference>
<feature type="transmembrane region" description="Helical" evidence="4">
    <location>
        <begin position="103"/>
        <end position="122"/>
    </location>
</feature>
<dbReference type="EMBL" id="BMFU01000001">
    <property type="protein sequence ID" value="GGH46945.1"/>
    <property type="molecule type" value="Genomic_DNA"/>
</dbReference>
<dbReference type="SUPFAM" id="SSF58104">
    <property type="entry name" value="Methyl-accepting chemotaxis protein (MCP) signaling domain"/>
    <property type="match status" value="1"/>
</dbReference>
<keyword evidence="4" id="KW-0472">Membrane</keyword>
<dbReference type="PANTHER" id="PTHR32089">
    <property type="entry name" value="METHYL-ACCEPTING CHEMOTAXIS PROTEIN MCPB"/>
    <property type="match status" value="1"/>
</dbReference>
<evidence type="ECO:0000256" key="3">
    <source>
        <dbReference type="SAM" id="MobiDB-lite"/>
    </source>
</evidence>
<evidence type="ECO:0000313" key="6">
    <source>
        <dbReference type="EMBL" id="GGH46945.1"/>
    </source>
</evidence>
<accession>A0ABQ1Z4P3</accession>